<protein>
    <submittedName>
        <fullName evidence="1">Uncharacterized protein</fullName>
    </submittedName>
</protein>
<reference evidence="1" key="1">
    <citation type="journal article" date="2016" name="Nature">
        <title>Redefining the invertebrate RNA virosphere.</title>
        <authorList>
            <person name="Shi M."/>
            <person name="Lin X.D."/>
            <person name="Tian J.H."/>
            <person name="Chen L.J."/>
            <person name="Chen X."/>
            <person name="Li C.X."/>
            <person name="Qin X.C."/>
            <person name="Li J."/>
            <person name="Cao J.P."/>
            <person name="Eden J.S."/>
            <person name="Buchmann J."/>
            <person name="Wang W."/>
            <person name="Xu J."/>
            <person name="Holmes E.C."/>
            <person name="Zhang Y.Z."/>
        </authorList>
    </citation>
    <scope>NUCLEOTIDE SEQUENCE</scope>
    <source>
        <strain evidence="1">BHTSS2294</strain>
    </source>
</reference>
<name>A0A1L3KHY1_9VIRU</name>
<dbReference type="EMBL" id="KX883494">
    <property type="protein sequence ID" value="APG77057.1"/>
    <property type="molecule type" value="Genomic_RNA"/>
</dbReference>
<accession>A0A1L3KHY1</accession>
<sequence>MAIQTAAVIDGPTPSFSGGTSHNLSVKGQSQNLLSCVVNDGSEFINQSKIDFSVRDPRVLVTAPNGYTQARSMVSIRIPLLLDNGKVTINTLRLELSVDHEMTDSEIAKLLAYGSQILVVSDYNNFWYQQLLS</sequence>
<proteinExistence type="predicted"/>
<evidence type="ECO:0000313" key="1">
    <source>
        <dbReference type="EMBL" id="APG77057.1"/>
    </source>
</evidence>
<organism evidence="1">
    <name type="scientific">Beihai levi-like virus 13</name>
    <dbReference type="NCBI Taxonomy" id="1922398"/>
    <lineage>
        <taxon>Viruses</taxon>
        <taxon>Riboviria</taxon>
    </lineage>
</organism>